<dbReference type="AlphaFoldDB" id="A0AAV4EXU6"/>
<evidence type="ECO:0000313" key="3">
    <source>
        <dbReference type="Proteomes" id="UP000762676"/>
    </source>
</evidence>
<gene>
    <name evidence="2" type="ORF">ElyMa_000197300</name>
</gene>
<name>A0AAV4EXU6_9GAST</name>
<dbReference type="Proteomes" id="UP000762676">
    <property type="component" value="Unassembled WGS sequence"/>
</dbReference>
<comment type="caution">
    <text evidence="2">The sequence shown here is derived from an EMBL/GenBank/DDBJ whole genome shotgun (WGS) entry which is preliminary data.</text>
</comment>
<reference evidence="2 3" key="1">
    <citation type="journal article" date="2021" name="Elife">
        <title>Chloroplast acquisition without the gene transfer in kleptoplastic sea slugs, Plakobranchus ocellatus.</title>
        <authorList>
            <person name="Maeda T."/>
            <person name="Takahashi S."/>
            <person name="Yoshida T."/>
            <person name="Shimamura S."/>
            <person name="Takaki Y."/>
            <person name="Nagai Y."/>
            <person name="Toyoda A."/>
            <person name="Suzuki Y."/>
            <person name="Arimoto A."/>
            <person name="Ishii H."/>
            <person name="Satoh N."/>
            <person name="Nishiyama T."/>
            <person name="Hasebe M."/>
            <person name="Maruyama T."/>
            <person name="Minagawa J."/>
            <person name="Obokata J."/>
            <person name="Shigenobu S."/>
        </authorList>
    </citation>
    <scope>NUCLEOTIDE SEQUENCE [LARGE SCALE GENOMIC DNA]</scope>
</reference>
<feature type="compositionally biased region" description="Basic and acidic residues" evidence="1">
    <location>
        <begin position="40"/>
        <end position="49"/>
    </location>
</feature>
<evidence type="ECO:0000256" key="1">
    <source>
        <dbReference type="SAM" id="MobiDB-lite"/>
    </source>
</evidence>
<protein>
    <submittedName>
        <fullName evidence="2">Uncharacterized protein</fullName>
    </submittedName>
</protein>
<organism evidence="2 3">
    <name type="scientific">Elysia marginata</name>
    <dbReference type="NCBI Taxonomy" id="1093978"/>
    <lineage>
        <taxon>Eukaryota</taxon>
        <taxon>Metazoa</taxon>
        <taxon>Spiralia</taxon>
        <taxon>Lophotrochozoa</taxon>
        <taxon>Mollusca</taxon>
        <taxon>Gastropoda</taxon>
        <taxon>Heterobranchia</taxon>
        <taxon>Euthyneura</taxon>
        <taxon>Panpulmonata</taxon>
        <taxon>Sacoglossa</taxon>
        <taxon>Placobranchoidea</taxon>
        <taxon>Plakobranchidae</taxon>
        <taxon>Elysia</taxon>
    </lineage>
</organism>
<accession>A0AAV4EXU6</accession>
<feature type="region of interest" description="Disordered" evidence="1">
    <location>
        <begin position="1"/>
        <end position="96"/>
    </location>
</feature>
<proteinExistence type="predicted"/>
<feature type="compositionally biased region" description="Basic and acidic residues" evidence="1">
    <location>
        <begin position="1"/>
        <end position="11"/>
    </location>
</feature>
<evidence type="ECO:0000313" key="2">
    <source>
        <dbReference type="EMBL" id="GFR65120.1"/>
    </source>
</evidence>
<feature type="compositionally biased region" description="Basic and acidic residues" evidence="1">
    <location>
        <begin position="21"/>
        <end position="30"/>
    </location>
</feature>
<dbReference type="EMBL" id="BMAT01000370">
    <property type="protein sequence ID" value="GFR65120.1"/>
    <property type="molecule type" value="Genomic_DNA"/>
</dbReference>
<sequence length="96" mass="10755">MAKNEENDGKINETGATDIENQAKKDKRNEQQTNVNEQKTNLDRGRNKNTESSNNDITRYLARARSISSKRSQPDSPTKGSETPPRKLKGNDGHAE</sequence>
<keyword evidence="3" id="KW-1185">Reference proteome</keyword>
<feature type="compositionally biased region" description="Polar residues" evidence="1">
    <location>
        <begin position="66"/>
        <end position="81"/>
    </location>
</feature>